<dbReference type="AlphaFoldDB" id="X0UXH4"/>
<dbReference type="InterPro" id="IPR011990">
    <property type="entry name" value="TPR-like_helical_dom_sf"/>
</dbReference>
<feature type="non-terminal residue" evidence="1">
    <location>
        <position position="1"/>
    </location>
</feature>
<accession>X0UXH4</accession>
<reference evidence="1" key="1">
    <citation type="journal article" date="2014" name="Front. Microbiol.">
        <title>High frequency of phylogenetically diverse reductive dehalogenase-homologous genes in deep subseafloor sedimentary metagenomes.</title>
        <authorList>
            <person name="Kawai M."/>
            <person name="Futagami T."/>
            <person name="Toyoda A."/>
            <person name="Takaki Y."/>
            <person name="Nishi S."/>
            <person name="Hori S."/>
            <person name="Arai W."/>
            <person name="Tsubouchi T."/>
            <person name="Morono Y."/>
            <person name="Uchiyama I."/>
            <person name="Ito T."/>
            <person name="Fujiyama A."/>
            <person name="Inagaki F."/>
            <person name="Takami H."/>
        </authorList>
    </citation>
    <scope>NUCLEOTIDE SEQUENCE</scope>
    <source>
        <strain evidence="1">Expedition CK06-06</strain>
    </source>
</reference>
<gene>
    <name evidence="1" type="ORF">S01H1_22930</name>
</gene>
<dbReference type="SUPFAM" id="SSF48452">
    <property type="entry name" value="TPR-like"/>
    <property type="match status" value="1"/>
</dbReference>
<organism evidence="1">
    <name type="scientific">marine sediment metagenome</name>
    <dbReference type="NCBI Taxonomy" id="412755"/>
    <lineage>
        <taxon>unclassified sequences</taxon>
        <taxon>metagenomes</taxon>
        <taxon>ecological metagenomes</taxon>
    </lineage>
</organism>
<proteinExistence type="predicted"/>
<sequence>IKLWESTAPAGGYEPRRTANAARKIVDELYEKHGFYNEVIDKLKADKMLDEPLREVALQIANCRLLEDAKKLEKQAKEVVSSAGGEIEAYRLALGKLEKANRLEPNDRIILARLGMAQYRVGAYQDALKTLTRAEKMWENINQPIFAKFVFIWKAMASHKLGQYEHAEVALGRVR</sequence>
<comment type="caution">
    <text evidence="1">The sequence shown here is derived from an EMBL/GenBank/DDBJ whole genome shotgun (WGS) entry which is preliminary data.</text>
</comment>
<evidence type="ECO:0000313" key="1">
    <source>
        <dbReference type="EMBL" id="GAF93160.1"/>
    </source>
</evidence>
<feature type="non-terminal residue" evidence="1">
    <location>
        <position position="175"/>
    </location>
</feature>
<name>X0UXH4_9ZZZZ</name>
<protein>
    <submittedName>
        <fullName evidence="1">Uncharacterized protein</fullName>
    </submittedName>
</protein>
<dbReference type="EMBL" id="BARS01013075">
    <property type="protein sequence ID" value="GAF93160.1"/>
    <property type="molecule type" value="Genomic_DNA"/>
</dbReference>
<dbReference type="Gene3D" id="1.25.40.10">
    <property type="entry name" value="Tetratricopeptide repeat domain"/>
    <property type="match status" value="1"/>
</dbReference>